<organism evidence="6">
    <name type="scientific">Fagus sylvatica</name>
    <name type="common">Beechnut</name>
    <dbReference type="NCBI Taxonomy" id="28930"/>
    <lineage>
        <taxon>Eukaryota</taxon>
        <taxon>Viridiplantae</taxon>
        <taxon>Streptophyta</taxon>
        <taxon>Embryophyta</taxon>
        <taxon>Tracheophyta</taxon>
        <taxon>Spermatophyta</taxon>
        <taxon>Magnoliopsida</taxon>
        <taxon>eudicotyledons</taxon>
        <taxon>Gunneridae</taxon>
        <taxon>Pentapetalae</taxon>
        <taxon>rosids</taxon>
        <taxon>fabids</taxon>
        <taxon>Fagales</taxon>
        <taxon>Fagaceae</taxon>
        <taxon>Fagus</taxon>
    </lineage>
</organism>
<protein>
    <submittedName>
        <fullName evidence="6">Uncharacterized protein</fullName>
    </submittedName>
</protein>
<dbReference type="PANTHER" id="PTHR33463">
    <property type="entry name" value="NB-ARC DOMAIN-CONTAINING PROTEIN-RELATED"/>
    <property type="match status" value="1"/>
</dbReference>
<evidence type="ECO:0000259" key="4">
    <source>
        <dbReference type="Pfam" id="PF00931"/>
    </source>
</evidence>
<dbReference type="InterPro" id="IPR050905">
    <property type="entry name" value="Plant_NBS-LRR"/>
</dbReference>
<proteinExistence type="predicted"/>
<dbReference type="GO" id="GO:0006952">
    <property type="term" value="P:defense response"/>
    <property type="evidence" value="ECO:0007669"/>
    <property type="project" value="UniProtKB-KW"/>
</dbReference>
<dbReference type="EMBL" id="OIVN01000922">
    <property type="protein sequence ID" value="SPC87439.1"/>
    <property type="molecule type" value="Genomic_DNA"/>
</dbReference>
<feature type="domain" description="Disease resistance protein At4g27190-like leucine-rich repeats" evidence="5">
    <location>
        <begin position="208"/>
        <end position="294"/>
    </location>
</feature>
<dbReference type="SUPFAM" id="SSF52540">
    <property type="entry name" value="P-loop containing nucleoside triphosphate hydrolases"/>
    <property type="match status" value="1"/>
</dbReference>
<dbReference type="InterPro" id="IPR027417">
    <property type="entry name" value="P-loop_NTPase"/>
</dbReference>
<dbReference type="PANTHER" id="PTHR33463:SF186">
    <property type="entry name" value="NB-ARC DOMAIN-CONTAINING PROTEIN"/>
    <property type="match status" value="1"/>
</dbReference>
<dbReference type="Gene3D" id="3.40.50.300">
    <property type="entry name" value="P-loop containing nucleotide triphosphate hydrolases"/>
    <property type="match status" value="1"/>
</dbReference>
<dbReference type="Pfam" id="PF00931">
    <property type="entry name" value="NB-ARC"/>
    <property type="match status" value="1"/>
</dbReference>
<dbReference type="SUPFAM" id="SSF52058">
    <property type="entry name" value="L domain-like"/>
    <property type="match status" value="1"/>
</dbReference>
<gene>
    <name evidence="6" type="ORF">FSB_LOCUS15321</name>
</gene>
<dbReference type="GO" id="GO:0005524">
    <property type="term" value="F:ATP binding"/>
    <property type="evidence" value="ECO:0007669"/>
    <property type="project" value="UniProtKB-KW"/>
</dbReference>
<keyword evidence="2" id="KW-0611">Plant defense</keyword>
<dbReference type="Pfam" id="PF23247">
    <property type="entry name" value="LRR_RPS2"/>
    <property type="match status" value="1"/>
</dbReference>
<dbReference type="Gene3D" id="1.10.8.430">
    <property type="entry name" value="Helical domain of apoptotic protease-activating factors"/>
    <property type="match status" value="1"/>
</dbReference>
<evidence type="ECO:0000259" key="5">
    <source>
        <dbReference type="Pfam" id="PF23247"/>
    </source>
</evidence>
<reference evidence="6" key="1">
    <citation type="submission" date="2018-02" db="EMBL/GenBank/DDBJ databases">
        <authorList>
            <person name="Cohen D.B."/>
            <person name="Kent A.D."/>
        </authorList>
    </citation>
    <scope>NUCLEOTIDE SEQUENCE</scope>
</reference>
<evidence type="ECO:0000313" key="6">
    <source>
        <dbReference type="EMBL" id="SPC87439.1"/>
    </source>
</evidence>
<dbReference type="AlphaFoldDB" id="A0A2N9FKL0"/>
<dbReference type="InterPro" id="IPR057135">
    <property type="entry name" value="At4g27190-like_LRR"/>
</dbReference>
<keyword evidence="1" id="KW-0547">Nucleotide-binding</keyword>
<evidence type="ECO:0000256" key="3">
    <source>
        <dbReference type="ARBA" id="ARBA00022840"/>
    </source>
</evidence>
<feature type="domain" description="NB-ARC" evidence="4">
    <location>
        <begin position="44"/>
        <end position="132"/>
    </location>
</feature>
<evidence type="ECO:0000256" key="1">
    <source>
        <dbReference type="ARBA" id="ARBA00022741"/>
    </source>
</evidence>
<name>A0A2N9FKL0_FAGSY</name>
<dbReference type="GO" id="GO:0043531">
    <property type="term" value="F:ADP binding"/>
    <property type="evidence" value="ECO:0007669"/>
    <property type="project" value="InterPro"/>
</dbReference>
<dbReference type="InterPro" id="IPR002182">
    <property type="entry name" value="NB-ARC"/>
</dbReference>
<sequence>MLREALTGINSAAATAAGNDLYNVAKGLYNEISIDRLKLNMEGITDRNEIAEQICRELKGKKCLLLLDDVRKDLDLDLSLIGMDDNERDIKVVLTTRHRHVCYDMEIDEPIKVQGLSEDDAWEMFKVKVGKNVNHKDIEPIAKLVAKECACLPLLIDKVAKIFRRKGKSPQLWDDGLSSLQRWPHIEFQGIDELIKYLEFCYEDIDDELKKIFSSGMIQQLSELQQLTVEECPEIEEIITESENNGLVPDALPRLKMLVLSNLPKVKSIWIDDSLNWPSLKRITIFKCEMLTRLPFNNENAINLKCIEADQIWWSALVWQDDTIENRLQSIWFQSA</sequence>
<accession>A0A2N9FKL0</accession>
<evidence type="ECO:0000256" key="2">
    <source>
        <dbReference type="ARBA" id="ARBA00022821"/>
    </source>
</evidence>
<dbReference type="PRINTS" id="PR00364">
    <property type="entry name" value="DISEASERSIST"/>
</dbReference>
<dbReference type="InterPro" id="IPR042197">
    <property type="entry name" value="Apaf_helical"/>
</dbReference>
<keyword evidence="3" id="KW-0067">ATP-binding</keyword>